<dbReference type="InterPro" id="IPR029016">
    <property type="entry name" value="GAF-like_dom_sf"/>
</dbReference>
<accession>A0ABP9HEN1</accession>
<feature type="compositionally biased region" description="Basic and acidic residues" evidence="2">
    <location>
        <begin position="186"/>
        <end position="198"/>
    </location>
</feature>
<dbReference type="SUPFAM" id="SSF81606">
    <property type="entry name" value="PP2C-like"/>
    <property type="match status" value="1"/>
</dbReference>
<gene>
    <name evidence="5" type="ORF">GCM10023205_37900</name>
</gene>
<dbReference type="EMBL" id="BAABHS010000012">
    <property type="protein sequence ID" value="GAA4969088.1"/>
    <property type="molecule type" value="Genomic_DNA"/>
</dbReference>
<evidence type="ECO:0000259" key="3">
    <source>
        <dbReference type="SMART" id="SM00065"/>
    </source>
</evidence>
<feature type="domain" description="GAF" evidence="3">
    <location>
        <begin position="229"/>
        <end position="418"/>
    </location>
</feature>
<feature type="compositionally biased region" description="Basic residues" evidence="2">
    <location>
        <begin position="1"/>
        <end position="13"/>
    </location>
</feature>
<feature type="region of interest" description="Disordered" evidence="2">
    <location>
        <begin position="179"/>
        <end position="225"/>
    </location>
</feature>
<dbReference type="Gene3D" id="3.60.40.10">
    <property type="entry name" value="PPM-type phosphatase domain"/>
    <property type="match status" value="1"/>
</dbReference>
<feature type="domain" description="PPM-type phosphatase" evidence="4">
    <location>
        <begin position="436"/>
        <end position="648"/>
    </location>
</feature>
<dbReference type="PANTHER" id="PTHR43156:SF2">
    <property type="entry name" value="STAGE II SPORULATION PROTEIN E"/>
    <property type="match status" value="1"/>
</dbReference>
<evidence type="ECO:0000256" key="1">
    <source>
        <dbReference type="ARBA" id="ARBA00022801"/>
    </source>
</evidence>
<evidence type="ECO:0000256" key="2">
    <source>
        <dbReference type="SAM" id="MobiDB-lite"/>
    </source>
</evidence>
<dbReference type="InterPro" id="IPR036457">
    <property type="entry name" value="PPM-type-like_dom_sf"/>
</dbReference>
<organism evidence="5 6">
    <name type="scientific">Yinghuangia aomiensis</name>
    <dbReference type="NCBI Taxonomy" id="676205"/>
    <lineage>
        <taxon>Bacteria</taxon>
        <taxon>Bacillati</taxon>
        <taxon>Actinomycetota</taxon>
        <taxon>Actinomycetes</taxon>
        <taxon>Kitasatosporales</taxon>
        <taxon>Streptomycetaceae</taxon>
        <taxon>Yinghuangia</taxon>
    </lineage>
</organism>
<keyword evidence="1" id="KW-0378">Hydrolase</keyword>
<dbReference type="Gene3D" id="3.30.450.40">
    <property type="match status" value="1"/>
</dbReference>
<dbReference type="InterPro" id="IPR052016">
    <property type="entry name" value="Bact_Sigma-Reg"/>
</dbReference>
<dbReference type="SUPFAM" id="SSF55781">
    <property type="entry name" value="GAF domain-like"/>
    <property type="match status" value="1"/>
</dbReference>
<feature type="compositionally biased region" description="Basic and acidic residues" evidence="2">
    <location>
        <begin position="206"/>
        <end position="217"/>
    </location>
</feature>
<dbReference type="InterPro" id="IPR001932">
    <property type="entry name" value="PPM-type_phosphatase-like_dom"/>
</dbReference>
<dbReference type="Proteomes" id="UP001500466">
    <property type="component" value="Unassembled WGS sequence"/>
</dbReference>
<name>A0ABP9HEN1_9ACTN</name>
<dbReference type="Pfam" id="PF13185">
    <property type="entry name" value="GAF_2"/>
    <property type="match status" value="1"/>
</dbReference>
<proteinExistence type="predicted"/>
<feature type="region of interest" description="Disordered" evidence="2">
    <location>
        <begin position="1"/>
        <end position="35"/>
    </location>
</feature>
<evidence type="ECO:0000313" key="5">
    <source>
        <dbReference type="EMBL" id="GAA4969088.1"/>
    </source>
</evidence>
<comment type="caution">
    <text evidence="5">The sequence shown here is derived from an EMBL/GenBank/DDBJ whole genome shotgun (WGS) entry which is preliminary data.</text>
</comment>
<keyword evidence="6" id="KW-1185">Reference proteome</keyword>
<dbReference type="SMART" id="SM00331">
    <property type="entry name" value="PP2C_SIG"/>
    <property type="match status" value="1"/>
</dbReference>
<dbReference type="PANTHER" id="PTHR43156">
    <property type="entry name" value="STAGE II SPORULATION PROTEIN E-RELATED"/>
    <property type="match status" value="1"/>
</dbReference>
<evidence type="ECO:0000313" key="6">
    <source>
        <dbReference type="Proteomes" id="UP001500466"/>
    </source>
</evidence>
<sequence length="651" mass="67759">MGGMRFPRRHRRAPGPGGAASPPHPRPAAGHGAAAETKIEAGADAARDAGVLADIAASALLTGSAGPARRIADAAGTAIAVLDSECRWRYVNAAFVRVAGPAAADELLGIPIEDTALAAAAVVVRAVLADGRTRDHALAADAGTVLRFRRLPATAADPRTTVSASPHPAVLAVLLPAPQRQPGADQPREHPADPEPHPHPAPHRRHDAEHTHARPRDTPSATTDDAHLRRLTLLAAVAERVGSTLDVAATCAELADITVPALGIVATVEILPAGTAETAEHGSARPAGPPHLQRSGAALAAHVGPLELPCHAVRYPRDSPVAVCLRSGEPVAVYPRTDEELRSVAPDSATLEVFRSAGVRAVLAVPLVAHRRTVGVLVLGRGGESPGGFGADDVRTARDVAAGAAVAIDHARRYTRAQGIALELQQALLTEPGKPHTNLELAWRYLPSGTASVVGGDWYEVVRLSFGRTLLVIGDVMGHGVEAAVDMSNYRATLRYVAAMDLPPHRILRRLDALISEDDAARPATCLLALADPNRARWTVSSAGHLPPALVSAAGPTRLLDVPTGPPLGTGVGGYEQTTHELVPDETLLLYTDGLVERRDQDIDVSLAGLTALRLPGGGPLDALLASVLTRLAPHTAEDDIALLAARARTR</sequence>
<dbReference type="InterPro" id="IPR003018">
    <property type="entry name" value="GAF"/>
</dbReference>
<dbReference type="InterPro" id="IPR035965">
    <property type="entry name" value="PAS-like_dom_sf"/>
</dbReference>
<reference evidence="6" key="1">
    <citation type="journal article" date="2019" name="Int. J. Syst. Evol. Microbiol.">
        <title>The Global Catalogue of Microorganisms (GCM) 10K type strain sequencing project: providing services to taxonomists for standard genome sequencing and annotation.</title>
        <authorList>
            <consortium name="The Broad Institute Genomics Platform"/>
            <consortium name="The Broad Institute Genome Sequencing Center for Infectious Disease"/>
            <person name="Wu L."/>
            <person name="Ma J."/>
        </authorList>
    </citation>
    <scope>NUCLEOTIDE SEQUENCE [LARGE SCALE GENOMIC DNA]</scope>
    <source>
        <strain evidence="6">JCM 17986</strain>
    </source>
</reference>
<dbReference type="SUPFAM" id="SSF55785">
    <property type="entry name" value="PYP-like sensor domain (PAS domain)"/>
    <property type="match status" value="1"/>
</dbReference>
<protein>
    <submittedName>
        <fullName evidence="5">SpoIIE family protein phosphatase</fullName>
    </submittedName>
</protein>
<evidence type="ECO:0000259" key="4">
    <source>
        <dbReference type="SMART" id="SM00331"/>
    </source>
</evidence>
<dbReference type="SMART" id="SM00065">
    <property type="entry name" value="GAF"/>
    <property type="match status" value="1"/>
</dbReference>
<dbReference type="Pfam" id="PF07228">
    <property type="entry name" value="SpoIIE"/>
    <property type="match status" value="1"/>
</dbReference>